<dbReference type="EMBL" id="MU151129">
    <property type="protein sequence ID" value="KAF9449493.1"/>
    <property type="molecule type" value="Genomic_DNA"/>
</dbReference>
<dbReference type="Pfam" id="PF20151">
    <property type="entry name" value="DUF6533"/>
    <property type="match status" value="1"/>
</dbReference>
<feature type="domain" description="DUF6533" evidence="2">
    <location>
        <begin position="18"/>
        <end position="63"/>
    </location>
</feature>
<dbReference type="AlphaFoldDB" id="A0A9P5XDQ8"/>
<sequence length="367" mass="40665">MDADVAKIAASHLLAGKYFQLAAFVMLVYDHCLTFAQEVERIWKHRLSAAAVLFLVNRYATLAQFIIVLVAFHEPQWVGKRCSRFVLFEGMTTVGILAVGQLIMILRVYAIYDRSTRILVFLLMLWLAQIVISFVGLRTGYVAPLPKGLTGCILTGSDVLFPSVWIAPIITDSTIFLLTIYRTKHYLHHLLSPFMSEAAAKAIMILVRDGTMYFFLIMLSNLMNGLIFFLAPPDLKAIGASFSQLLTCTIISRLVLNLRSISRDGMHTTMEPGADEIAFYTPTCPDQEESGSSGFGMSRGGTTSFWKKALHSFSADPIYSIQSMNAHGMTGTRATGGVEVSTEIVQDIPMQPLDSPRRESVKGYPLV</sequence>
<evidence type="ECO:0000259" key="2">
    <source>
        <dbReference type="Pfam" id="PF20151"/>
    </source>
</evidence>
<feature type="transmembrane region" description="Helical" evidence="1">
    <location>
        <begin position="85"/>
        <end position="106"/>
    </location>
</feature>
<feature type="transmembrane region" description="Helical" evidence="1">
    <location>
        <begin position="211"/>
        <end position="231"/>
    </location>
</feature>
<evidence type="ECO:0000256" key="1">
    <source>
        <dbReference type="SAM" id="Phobius"/>
    </source>
</evidence>
<comment type="caution">
    <text evidence="3">The sequence shown here is derived from an EMBL/GenBank/DDBJ whole genome shotgun (WGS) entry which is preliminary data.</text>
</comment>
<feature type="transmembrane region" description="Helical" evidence="1">
    <location>
        <begin position="159"/>
        <end position="181"/>
    </location>
</feature>
<dbReference type="InterPro" id="IPR045340">
    <property type="entry name" value="DUF6533"/>
</dbReference>
<keyword evidence="1" id="KW-0472">Membrane</keyword>
<gene>
    <name evidence="3" type="ORF">P691DRAFT_727899</name>
</gene>
<reference evidence="3" key="1">
    <citation type="submission" date="2020-11" db="EMBL/GenBank/DDBJ databases">
        <authorList>
            <consortium name="DOE Joint Genome Institute"/>
            <person name="Ahrendt S."/>
            <person name="Riley R."/>
            <person name="Andreopoulos W."/>
            <person name="Labutti K."/>
            <person name="Pangilinan J."/>
            <person name="Ruiz-Duenas F.J."/>
            <person name="Barrasa J.M."/>
            <person name="Sanchez-Garcia M."/>
            <person name="Camarero S."/>
            <person name="Miyauchi S."/>
            <person name="Serrano A."/>
            <person name="Linde D."/>
            <person name="Babiker R."/>
            <person name="Drula E."/>
            <person name="Ayuso-Fernandez I."/>
            <person name="Pacheco R."/>
            <person name="Padilla G."/>
            <person name="Ferreira P."/>
            <person name="Barriuso J."/>
            <person name="Kellner H."/>
            <person name="Castanera R."/>
            <person name="Alfaro M."/>
            <person name="Ramirez L."/>
            <person name="Pisabarro A.G."/>
            <person name="Kuo A."/>
            <person name="Tritt A."/>
            <person name="Lipzen A."/>
            <person name="He G."/>
            <person name="Yan M."/>
            <person name="Ng V."/>
            <person name="Cullen D."/>
            <person name="Martin F."/>
            <person name="Rosso M.-N."/>
            <person name="Henrissat B."/>
            <person name="Hibbett D."/>
            <person name="Martinez A.T."/>
            <person name="Grigoriev I.V."/>
        </authorList>
    </citation>
    <scope>NUCLEOTIDE SEQUENCE</scope>
    <source>
        <strain evidence="3">MF-IS2</strain>
    </source>
</reference>
<feature type="transmembrane region" description="Helical" evidence="1">
    <location>
        <begin position="118"/>
        <end position="139"/>
    </location>
</feature>
<accession>A0A9P5XDQ8</accession>
<keyword evidence="1" id="KW-1133">Transmembrane helix</keyword>
<dbReference type="Proteomes" id="UP000807342">
    <property type="component" value="Unassembled WGS sequence"/>
</dbReference>
<dbReference type="OrthoDB" id="3242376at2759"/>
<feature type="transmembrane region" description="Helical" evidence="1">
    <location>
        <begin position="48"/>
        <end position="73"/>
    </location>
</feature>
<organism evidence="3 4">
    <name type="scientific">Macrolepiota fuliginosa MF-IS2</name>
    <dbReference type="NCBI Taxonomy" id="1400762"/>
    <lineage>
        <taxon>Eukaryota</taxon>
        <taxon>Fungi</taxon>
        <taxon>Dikarya</taxon>
        <taxon>Basidiomycota</taxon>
        <taxon>Agaricomycotina</taxon>
        <taxon>Agaricomycetes</taxon>
        <taxon>Agaricomycetidae</taxon>
        <taxon>Agaricales</taxon>
        <taxon>Agaricineae</taxon>
        <taxon>Agaricaceae</taxon>
        <taxon>Macrolepiota</taxon>
    </lineage>
</organism>
<evidence type="ECO:0000313" key="3">
    <source>
        <dbReference type="EMBL" id="KAF9449493.1"/>
    </source>
</evidence>
<name>A0A9P5XDQ8_9AGAR</name>
<keyword evidence="4" id="KW-1185">Reference proteome</keyword>
<keyword evidence="1" id="KW-0812">Transmembrane</keyword>
<proteinExistence type="predicted"/>
<protein>
    <recommendedName>
        <fullName evidence="2">DUF6533 domain-containing protein</fullName>
    </recommendedName>
</protein>
<evidence type="ECO:0000313" key="4">
    <source>
        <dbReference type="Proteomes" id="UP000807342"/>
    </source>
</evidence>
<feature type="transmembrane region" description="Helical" evidence="1">
    <location>
        <begin position="237"/>
        <end position="256"/>
    </location>
</feature>